<dbReference type="SUPFAM" id="SSF46934">
    <property type="entry name" value="UBA-like"/>
    <property type="match status" value="1"/>
</dbReference>
<evidence type="ECO:0000313" key="6">
    <source>
        <dbReference type="EMBL" id="KAK7088547.1"/>
    </source>
</evidence>
<dbReference type="EMBL" id="JBAMIC010004070">
    <property type="protein sequence ID" value="KAK7088547.1"/>
    <property type="molecule type" value="Genomic_DNA"/>
</dbReference>
<dbReference type="Proteomes" id="UP001374579">
    <property type="component" value="Unassembled WGS sequence"/>
</dbReference>
<dbReference type="InterPro" id="IPR015940">
    <property type="entry name" value="UBA"/>
</dbReference>
<dbReference type="InterPro" id="IPR029033">
    <property type="entry name" value="His_PPase_superfam"/>
</dbReference>
<dbReference type="CDD" id="cd14301">
    <property type="entry name" value="UBA_UBS3B"/>
    <property type="match status" value="1"/>
</dbReference>
<comment type="caution">
    <text evidence="6">The sequence shown here is derived from an EMBL/GenBank/DDBJ whole genome shotgun (WGS) entry which is preliminary data.</text>
</comment>
<dbReference type="GO" id="GO:0005737">
    <property type="term" value="C:cytoplasm"/>
    <property type="evidence" value="ECO:0007669"/>
    <property type="project" value="UniProtKB-SubCell"/>
</dbReference>
<organism evidence="6 7">
    <name type="scientific">Littorina saxatilis</name>
    <dbReference type="NCBI Taxonomy" id="31220"/>
    <lineage>
        <taxon>Eukaryota</taxon>
        <taxon>Metazoa</taxon>
        <taxon>Spiralia</taxon>
        <taxon>Lophotrochozoa</taxon>
        <taxon>Mollusca</taxon>
        <taxon>Gastropoda</taxon>
        <taxon>Caenogastropoda</taxon>
        <taxon>Littorinimorpha</taxon>
        <taxon>Littorinoidea</taxon>
        <taxon>Littorinidae</taxon>
        <taxon>Littorina</taxon>
    </lineage>
</organism>
<evidence type="ECO:0000256" key="1">
    <source>
        <dbReference type="ARBA" id="ARBA00004496"/>
    </source>
</evidence>
<evidence type="ECO:0000259" key="5">
    <source>
        <dbReference type="PROSITE" id="PS50030"/>
    </source>
</evidence>
<dbReference type="Gene3D" id="3.90.1140.10">
    <property type="entry name" value="Cyclic phosphodiesterase"/>
    <property type="match status" value="1"/>
</dbReference>
<dbReference type="Pfam" id="PF00300">
    <property type="entry name" value="His_Phos_1"/>
    <property type="match status" value="1"/>
</dbReference>
<dbReference type="FunFam" id="1.10.8.10:FF:000053">
    <property type="entry name" value="Ubiquitin-associated and SH3 domain-containing, A"/>
    <property type="match status" value="1"/>
</dbReference>
<protein>
    <recommendedName>
        <fullName evidence="5">UBA domain-containing protein</fullName>
    </recommendedName>
</protein>
<keyword evidence="7" id="KW-1185">Reference proteome</keyword>
<dbReference type="SMART" id="SM00165">
    <property type="entry name" value="UBA"/>
    <property type="match status" value="1"/>
</dbReference>
<evidence type="ECO:0000256" key="2">
    <source>
        <dbReference type="ARBA" id="ARBA00022443"/>
    </source>
</evidence>
<dbReference type="InterPro" id="IPR051710">
    <property type="entry name" value="Phosphatase_SH3-domain"/>
</dbReference>
<dbReference type="Gene3D" id="3.40.50.1240">
    <property type="entry name" value="Phosphoglycerate mutase-like"/>
    <property type="match status" value="1"/>
</dbReference>
<keyword evidence="2" id="KW-0728">SH3 domain</keyword>
<dbReference type="Gene3D" id="1.10.8.10">
    <property type="entry name" value="DNA helicase RuvA subunit, C-terminal domain"/>
    <property type="match status" value="1"/>
</dbReference>
<dbReference type="InterPro" id="IPR036028">
    <property type="entry name" value="SH3-like_dom_sf"/>
</dbReference>
<evidence type="ECO:0000313" key="7">
    <source>
        <dbReference type="Proteomes" id="UP001374579"/>
    </source>
</evidence>
<dbReference type="InterPro" id="IPR009060">
    <property type="entry name" value="UBA-like_sf"/>
</dbReference>
<dbReference type="Gene3D" id="2.30.30.40">
    <property type="entry name" value="SH3 Domains"/>
    <property type="match status" value="1"/>
</dbReference>
<dbReference type="CDD" id="cd07067">
    <property type="entry name" value="HP_PGM_like"/>
    <property type="match status" value="1"/>
</dbReference>
<evidence type="ECO:0000256" key="4">
    <source>
        <dbReference type="SAM" id="MobiDB-lite"/>
    </source>
</evidence>
<dbReference type="PROSITE" id="PS50030">
    <property type="entry name" value="UBA"/>
    <property type="match status" value="1"/>
</dbReference>
<dbReference type="InterPro" id="IPR013078">
    <property type="entry name" value="His_Pase_superF_clade-1"/>
</dbReference>
<keyword evidence="3" id="KW-0963">Cytoplasm</keyword>
<feature type="domain" description="UBA" evidence="5">
    <location>
        <begin position="19"/>
        <end position="60"/>
    </location>
</feature>
<feature type="region of interest" description="Disordered" evidence="4">
    <location>
        <begin position="1"/>
        <end position="22"/>
    </location>
</feature>
<sequence>MAESIPPRNISRNDSLKRQTDRSSLDTLLQMGFPKQRCLKALAATGDRGVQLASDWLLSHVNDAKIDNDTPREYVLYLCPVGALQVQLGAYWEKSQAIAGWNSAHNYFPHMTLCSFFKVEDKKLSAVTKAFETVEASLHQAPGKLQLELFSQKGFIGLMAVGPYYAYLEEVVSRFADRVKSAGITMDGLKKNLHITLAHQHPAEHHPKLEKLAGELDLNADVRWDFRLYSREPELANSEVYKVTKSYKPELGDELELFEGDYIFMNPGQNSADGWYSGTSWLTGINAMFPVVFTQRTAETWMWTLHRSHPLKEATKTAASNGAAAIDEGDYDNLWCNDDVYAKVVKKKKNQEATAMERKPGNVYVMRHGERCDFVFSRNWCEKCFDAKGVYTRTNLNLPRVMVKRKNYKDFQRDSPLTEMGKCQARITGEALREAGVELSYIYVSPALRCVQTATEVIRGGGYKCKLFVEPTIFEWCGWYKPSVPNWLHPDQLIENGFPVDPSYAPFISARNLNVNESVEEYYNRCASLTRHVHRKHGPDGGNILIVGHAGSLDACFRQLCGKGPRNSAEFHEILCQFPYCCFAMATEDASTKRWMLKEPPIPGVCHSGNKSFSWKVLQ</sequence>
<dbReference type="AlphaFoldDB" id="A0AAN9FXY3"/>
<dbReference type="PANTHER" id="PTHR16469">
    <property type="entry name" value="UBIQUITIN-ASSOCIATED AND SH3 DOMAIN-CONTAINING BA-RELATED"/>
    <property type="match status" value="1"/>
</dbReference>
<dbReference type="SUPFAM" id="SSF53254">
    <property type="entry name" value="Phosphoglycerate mutase-like"/>
    <property type="match status" value="1"/>
</dbReference>
<comment type="subcellular location">
    <subcellularLocation>
        <location evidence="1">Cytoplasm</location>
    </subcellularLocation>
</comment>
<dbReference type="SUPFAM" id="SSF50044">
    <property type="entry name" value="SH3-domain"/>
    <property type="match status" value="1"/>
</dbReference>
<reference evidence="6 7" key="1">
    <citation type="submission" date="2024-02" db="EMBL/GenBank/DDBJ databases">
        <title>Chromosome-scale genome assembly of the rough periwinkle Littorina saxatilis.</title>
        <authorList>
            <person name="De Jode A."/>
            <person name="Faria R."/>
            <person name="Formenti G."/>
            <person name="Sims Y."/>
            <person name="Smith T.P."/>
            <person name="Tracey A."/>
            <person name="Wood J.M.D."/>
            <person name="Zagrodzka Z.B."/>
            <person name="Johannesson K."/>
            <person name="Butlin R.K."/>
            <person name="Leder E.H."/>
        </authorList>
    </citation>
    <scope>NUCLEOTIDE SEQUENCE [LARGE SCALE GENOMIC DNA]</scope>
    <source>
        <strain evidence="6">Snail1</strain>
        <tissue evidence="6">Muscle</tissue>
    </source>
</reference>
<dbReference type="PANTHER" id="PTHR16469:SF27">
    <property type="entry name" value="UBIQUITIN-ASSOCIATED AND SH3 DOMAIN-CONTAINING BA-RELATED"/>
    <property type="match status" value="1"/>
</dbReference>
<accession>A0AAN9FXY3</accession>
<evidence type="ECO:0000256" key="3">
    <source>
        <dbReference type="ARBA" id="ARBA00022490"/>
    </source>
</evidence>
<gene>
    <name evidence="6" type="ORF">V1264_022456</name>
</gene>
<name>A0AAN9FXY3_9CAEN</name>
<dbReference type="Pfam" id="PF22562">
    <property type="entry name" value="UBA_7"/>
    <property type="match status" value="1"/>
</dbReference>
<proteinExistence type="predicted"/>